<feature type="transmembrane region" description="Helical" evidence="1">
    <location>
        <begin position="46"/>
        <end position="67"/>
    </location>
</feature>
<keyword evidence="1" id="KW-1133">Transmembrane helix</keyword>
<accession>A0A929RX25</accession>
<dbReference type="RefSeq" id="WP_303764545.1">
    <property type="nucleotide sequence ID" value="NZ_JABZGR010000028.1"/>
</dbReference>
<keyword evidence="1" id="KW-0812">Transmembrane</keyword>
<dbReference type="Proteomes" id="UP000704068">
    <property type="component" value="Unassembled WGS sequence"/>
</dbReference>
<dbReference type="EMBL" id="JABZGR010000028">
    <property type="protein sequence ID" value="MBF0970908.1"/>
    <property type="molecule type" value="Genomic_DNA"/>
</dbReference>
<organism evidence="2 3">
    <name type="scientific">Alloprevotella tannerae</name>
    <dbReference type="NCBI Taxonomy" id="76122"/>
    <lineage>
        <taxon>Bacteria</taxon>
        <taxon>Pseudomonadati</taxon>
        <taxon>Bacteroidota</taxon>
        <taxon>Bacteroidia</taxon>
        <taxon>Bacteroidales</taxon>
        <taxon>Prevotellaceae</taxon>
        <taxon>Alloprevotella</taxon>
    </lineage>
</organism>
<protein>
    <submittedName>
        <fullName evidence="2">Uncharacterized protein</fullName>
    </submittedName>
</protein>
<proteinExistence type="predicted"/>
<feature type="transmembrane region" description="Helical" evidence="1">
    <location>
        <begin position="6"/>
        <end position="25"/>
    </location>
</feature>
<sequence length="111" mass="13149">MEYVGYVICSIIAYFTFRIGWRIFGKTLSRWQRHRMSEWTFFQKRLAYSIALAFIFGGIPAYIIFSYSHPNHKDSFMNLNKENKEQTPPEGLKYIDVGTFNDTSLNKEDLM</sequence>
<gene>
    <name evidence="2" type="ORF">HXK21_07705</name>
</gene>
<keyword evidence="1" id="KW-0472">Membrane</keyword>
<reference evidence="2" key="1">
    <citation type="submission" date="2020-04" db="EMBL/GenBank/DDBJ databases">
        <title>Deep metagenomics examines the oral microbiome during advanced dental caries in children, revealing novel taxa and co-occurrences with host molecules.</title>
        <authorList>
            <person name="Baker J.L."/>
            <person name="Morton J.T."/>
            <person name="Dinis M."/>
            <person name="Alvarez R."/>
            <person name="Tran N.C."/>
            <person name="Knight R."/>
            <person name="Edlund A."/>
        </authorList>
    </citation>
    <scope>NUCLEOTIDE SEQUENCE</scope>
    <source>
        <strain evidence="2">JCVI_34_bin.1</strain>
    </source>
</reference>
<comment type="caution">
    <text evidence="2">The sequence shown here is derived from an EMBL/GenBank/DDBJ whole genome shotgun (WGS) entry which is preliminary data.</text>
</comment>
<dbReference type="AlphaFoldDB" id="A0A929RX25"/>
<name>A0A929RX25_9BACT</name>
<evidence type="ECO:0000313" key="3">
    <source>
        <dbReference type="Proteomes" id="UP000704068"/>
    </source>
</evidence>
<evidence type="ECO:0000313" key="2">
    <source>
        <dbReference type="EMBL" id="MBF0970908.1"/>
    </source>
</evidence>
<evidence type="ECO:0000256" key="1">
    <source>
        <dbReference type="SAM" id="Phobius"/>
    </source>
</evidence>